<keyword evidence="1" id="KW-0812">Transmembrane</keyword>
<dbReference type="AlphaFoldDB" id="A0AAQ3P249"/>
<dbReference type="SUPFAM" id="SSF46565">
    <property type="entry name" value="Chaperone J-domain"/>
    <property type="match status" value="1"/>
</dbReference>
<gene>
    <name evidence="3" type="ORF">V8G54_006409</name>
</gene>
<protein>
    <recommendedName>
        <fullName evidence="2">J domain-containing protein</fullName>
    </recommendedName>
</protein>
<keyword evidence="1" id="KW-0472">Membrane</keyword>
<reference evidence="3 4" key="1">
    <citation type="journal article" date="2023" name="Life. Sci Alliance">
        <title>Evolutionary insights into 3D genome organization and epigenetic landscape of Vigna mungo.</title>
        <authorList>
            <person name="Junaid A."/>
            <person name="Singh B."/>
            <person name="Bhatia S."/>
        </authorList>
    </citation>
    <scope>NUCLEOTIDE SEQUENCE [LARGE SCALE GENOMIC DNA]</scope>
    <source>
        <strain evidence="3">Urdbean</strain>
    </source>
</reference>
<evidence type="ECO:0000256" key="1">
    <source>
        <dbReference type="SAM" id="Phobius"/>
    </source>
</evidence>
<dbReference type="PANTHER" id="PTHR44303">
    <property type="entry name" value="DNAJ HOMOLOG SUBFAMILY C MEMBER 16"/>
    <property type="match status" value="1"/>
</dbReference>
<dbReference type="EMBL" id="CP144699">
    <property type="protein sequence ID" value="WVZ19087.1"/>
    <property type="molecule type" value="Genomic_DNA"/>
</dbReference>
<dbReference type="InterPro" id="IPR052448">
    <property type="entry name" value="DnaJ_C16_autophagy_reg"/>
</dbReference>
<dbReference type="InterPro" id="IPR001623">
    <property type="entry name" value="DnaJ_domain"/>
</dbReference>
<feature type="transmembrane region" description="Helical" evidence="1">
    <location>
        <begin position="20"/>
        <end position="41"/>
    </location>
</feature>
<sequence length="187" mass="21645">MPRVSANPSSSRLFSVASTVRAYALPIILFAGAMYYQLFVIPNAFPRSHYDVLQIESYSSVDKVQEAYEKLESKMNSAEEAFDIHEFLKIRYAYELLTNPLWKRDYDIFGIDEQLHIVESASKHYAGKHISELDFPLLQAQSGSMDHSSKVITASDFQYIFPDVKPWLMQPQQSFSLFQSQTQWHQF</sequence>
<organism evidence="3 4">
    <name type="scientific">Vigna mungo</name>
    <name type="common">Black gram</name>
    <name type="synonym">Phaseolus mungo</name>
    <dbReference type="NCBI Taxonomy" id="3915"/>
    <lineage>
        <taxon>Eukaryota</taxon>
        <taxon>Viridiplantae</taxon>
        <taxon>Streptophyta</taxon>
        <taxon>Embryophyta</taxon>
        <taxon>Tracheophyta</taxon>
        <taxon>Spermatophyta</taxon>
        <taxon>Magnoliopsida</taxon>
        <taxon>eudicotyledons</taxon>
        <taxon>Gunneridae</taxon>
        <taxon>Pentapetalae</taxon>
        <taxon>rosids</taxon>
        <taxon>fabids</taxon>
        <taxon>Fabales</taxon>
        <taxon>Fabaceae</taxon>
        <taxon>Papilionoideae</taxon>
        <taxon>50 kb inversion clade</taxon>
        <taxon>NPAAA clade</taxon>
        <taxon>indigoferoid/millettioid clade</taxon>
        <taxon>Phaseoleae</taxon>
        <taxon>Vigna</taxon>
    </lineage>
</organism>
<dbReference type="Gene3D" id="1.10.287.110">
    <property type="entry name" value="DnaJ domain"/>
    <property type="match status" value="1"/>
</dbReference>
<proteinExistence type="predicted"/>
<dbReference type="Proteomes" id="UP001374535">
    <property type="component" value="Chromosome 2"/>
</dbReference>
<evidence type="ECO:0000313" key="3">
    <source>
        <dbReference type="EMBL" id="WVZ19087.1"/>
    </source>
</evidence>
<accession>A0AAQ3P249</accession>
<keyword evidence="1" id="KW-1133">Transmembrane helix</keyword>
<keyword evidence="4" id="KW-1185">Reference proteome</keyword>
<name>A0AAQ3P249_VIGMU</name>
<dbReference type="PANTHER" id="PTHR44303:SF2">
    <property type="entry name" value="DNAJ HOMOLOG SUBFAMILY C MEMBER 16"/>
    <property type="match status" value="1"/>
</dbReference>
<dbReference type="InterPro" id="IPR036869">
    <property type="entry name" value="J_dom_sf"/>
</dbReference>
<evidence type="ECO:0000259" key="2">
    <source>
        <dbReference type="PROSITE" id="PS50076"/>
    </source>
</evidence>
<dbReference type="PROSITE" id="PS50076">
    <property type="entry name" value="DNAJ_2"/>
    <property type="match status" value="1"/>
</dbReference>
<feature type="domain" description="J" evidence="2">
    <location>
        <begin position="48"/>
        <end position="110"/>
    </location>
</feature>
<evidence type="ECO:0000313" key="4">
    <source>
        <dbReference type="Proteomes" id="UP001374535"/>
    </source>
</evidence>